<organism evidence="1 2">
    <name type="scientific">Claviceps africana</name>
    <dbReference type="NCBI Taxonomy" id="83212"/>
    <lineage>
        <taxon>Eukaryota</taxon>
        <taxon>Fungi</taxon>
        <taxon>Dikarya</taxon>
        <taxon>Ascomycota</taxon>
        <taxon>Pezizomycotina</taxon>
        <taxon>Sordariomycetes</taxon>
        <taxon>Hypocreomycetidae</taxon>
        <taxon>Hypocreales</taxon>
        <taxon>Clavicipitaceae</taxon>
        <taxon>Claviceps</taxon>
    </lineage>
</organism>
<keyword evidence="2" id="KW-1185">Reference proteome</keyword>
<dbReference type="EMBL" id="SRPY01000501">
    <property type="protein sequence ID" value="KAG5922783.1"/>
    <property type="molecule type" value="Genomic_DNA"/>
</dbReference>
<protein>
    <submittedName>
        <fullName evidence="1">Uncharacterized protein</fullName>
    </submittedName>
</protein>
<accession>A0A8K0J4H6</accession>
<name>A0A8K0J4H6_9HYPO</name>
<dbReference type="AlphaFoldDB" id="A0A8K0J4H6"/>
<evidence type="ECO:0000313" key="1">
    <source>
        <dbReference type="EMBL" id="KAG5922783.1"/>
    </source>
</evidence>
<dbReference type="Proteomes" id="UP000811619">
    <property type="component" value="Unassembled WGS sequence"/>
</dbReference>
<proteinExistence type="predicted"/>
<evidence type="ECO:0000313" key="2">
    <source>
        <dbReference type="Proteomes" id="UP000811619"/>
    </source>
</evidence>
<sequence>MPLQRTHHGTAQASEARQDNHFKALLSTLRLQIHEMIFWSSGKVHSHALTSRVKSVIFLGSSGKQTEEVPSHSG</sequence>
<gene>
    <name evidence="1" type="ORF">E4U42_005333</name>
</gene>
<reference evidence="1" key="1">
    <citation type="journal article" date="2020" name="bioRxiv">
        <title>Whole genome comparisons of ergot fungi reveals the divergence and evolution of species within the genus Claviceps are the result of varying mechanisms driving genome evolution and host range expansion.</title>
        <authorList>
            <person name="Wyka S.A."/>
            <person name="Mondo S.J."/>
            <person name="Liu M."/>
            <person name="Dettman J."/>
            <person name="Nalam V."/>
            <person name="Broders K.D."/>
        </authorList>
    </citation>
    <scope>NUCLEOTIDE SEQUENCE</scope>
    <source>
        <strain evidence="1">CCC 489</strain>
    </source>
</reference>
<comment type="caution">
    <text evidence="1">The sequence shown here is derived from an EMBL/GenBank/DDBJ whole genome shotgun (WGS) entry which is preliminary data.</text>
</comment>